<dbReference type="PANTHER" id="PTHR33882:SF2">
    <property type="entry name" value="EXPRESSED PROTEIN"/>
    <property type="match status" value="1"/>
</dbReference>
<dbReference type="InterPro" id="IPR008700">
    <property type="entry name" value="TypeIII_avirulence_cleave"/>
</dbReference>
<keyword evidence="3" id="KW-1185">Reference proteome</keyword>
<protein>
    <recommendedName>
        <fullName evidence="1">RIN4 pathogenic type III effector avirulence factor Avr cleavage site domain-containing protein</fullName>
    </recommendedName>
</protein>
<name>A0A4S4D3D4_CAMSN</name>
<comment type="caution">
    <text evidence="2">The sequence shown here is derived from an EMBL/GenBank/DDBJ whole genome shotgun (WGS) entry which is preliminary data.</text>
</comment>
<dbReference type="EMBL" id="SDRB02012799">
    <property type="protein sequence ID" value="THF96647.1"/>
    <property type="molecule type" value="Genomic_DNA"/>
</dbReference>
<proteinExistence type="predicted"/>
<dbReference type="Proteomes" id="UP000306102">
    <property type="component" value="Unassembled WGS sequence"/>
</dbReference>
<evidence type="ECO:0000313" key="2">
    <source>
        <dbReference type="EMBL" id="THF96647.1"/>
    </source>
</evidence>
<accession>A0A4S4D3D4</accession>
<dbReference type="PANTHER" id="PTHR33882">
    <property type="entry name" value="PATHOGENIC TYPE III EFFECTOR AVIRULENCE FACTOR AVR AVRRPT-CLEAVAGE: CLEAVAGE SITE PROTEIN"/>
    <property type="match status" value="1"/>
</dbReference>
<sequence length="157" mass="17536">MASPLRVFFSDSNTVASMIEKLLKLLEILSTYAEERAAIGEDESCVAAIVISFQLLQNNTPWLSVPQFGDWDQKGVLPDYSLDFSKIREMRKQNKRDVSRASLGNEEELISSATTTTIDTNHSDHHHHHQNHSPIVRFLDSLSSSFFVVVGGGNGLF</sequence>
<dbReference type="AlphaFoldDB" id="A0A4S4D3D4"/>
<dbReference type="Pfam" id="PF05627">
    <property type="entry name" value="AvrRpt-cleavage"/>
    <property type="match status" value="1"/>
</dbReference>
<gene>
    <name evidence="2" type="ORF">TEA_013766</name>
</gene>
<feature type="domain" description="RIN4 pathogenic type III effector avirulence factor Avr cleavage site" evidence="1">
    <location>
        <begin position="63"/>
        <end position="92"/>
    </location>
</feature>
<reference evidence="2 3" key="1">
    <citation type="journal article" date="2018" name="Proc. Natl. Acad. Sci. U.S.A.">
        <title>Draft genome sequence of Camellia sinensis var. sinensis provides insights into the evolution of the tea genome and tea quality.</title>
        <authorList>
            <person name="Wei C."/>
            <person name="Yang H."/>
            <person name="Wang S."/>
            <person name="Zhao J."/>
            <person name="Liu C."/>
            <person name="Gao L."/>
            <person name="Xia E."/>
            <person name="Lu Y."/>
            <person name="Tai Y."/>
            <person name="She G."/>
            <person name="Sun J."/>
            <person name="Cao H."/>
            <person name="Tong W."/>
            <person name="Gao Q."/>
            <person name="Li Y."/>
            <person name="Deng W."/>
            <person name="Jiang X."/>
            <person name="Wang W."/>
            <person name="Chen Q."/>
            <person name="Zhang S."/>
            <person name="Li H."/>
            <person name="Wu J."/>
            <person name="Wang P."/>
            <person name="Li P."/>
            <person name="Shi C."/>
            <person name="Zheng F."/>
            <person name="Jian J."/>
            <person name="Huang B."/>
            <person name="Shan D."/>
            <person name="Shi M."/>
            <person name="Fang C."/>
            <person name="Yue Y."/>
            <person name="Li F."/>
            <person name="Li D."/>
            <person name="Wei S."/>
            <person name="Han B."/>
            <person name="Jiang C."/>
            <person name="Yin Y."/>
            <person name="Xia T."/>
            <person name="Zhang Z."/>
            <person name="Bennetzen J.L."/>
            <person name="Zhao S."/>
            <person name="Wan X."/>
        </authorList>
    </citation>
    <scope>NUCLEOTIDE SEQUENCE [LARGE SCALE GENOMIC DNA]</scope>
    <source>
        <strain evidence="3">cv. Shuchazao</strain>
        <tissue evidence="2">Leaf</tissue>
    </source>
</reference>
<evidence type="ECO:0000259" key="1">
    <source>
        <dbReference type="Pfam" id="PF05627"/>
    </source>
</evidence>
<organism evidence="2 3">
    <name type="scientific">Camellia sinensis var. sinensis</name>
    <name type="common">China tea</name>
    <dbReference type="NCBI Taxonomy" id="542762"/>
    <lineage>
        <taxon>Eukaryota</taxon>
        <taxon>Viridiplantae</taxon>
        <taxon>Streptophyta</taxon>
        <taxon>Embryophyta</taxon>
        <taxon>Tracheophyta</taxon>
        <taxon>Spermatophyta</taxon>
        <taxon>Magnoliopsida</taxon>
        <taxon>eudicotyledons</taxon>
        <taxon>Gunneridae</taxon>
        <taxon>Pentapetalae</taxon>
        <taxon>asterids</taxon>
        <taxon>Ericales</taxon>
        <taxon>Theaceae</taxon>
        <taxon>Camellia</taxon>
    </lineage>
</organism>
<evidence type="ECO:0000313" key="3">
    <source>
        <dbReference type="Proteomes" id="UP000306102"/>
    </source>
</evidence>